<keyword evidence="2" id="KW-0812">Transmembrane</keyword>
<dbReference type="PANTHER" id="PTHR43352:SF1">
    <property type="entry name" value="ANTHRANILATE--COA LIGASE"/>
    <property type="match status" value="1"/>
</dbReference>
<keyword evidence="6" id="KW-1185">Reference proteome</keyword>
<dbReference type="InterPro" id="IPR025110">
    <property type="entry name" value="AMP-bd_C"/>
</dbReference>
<dbReference type="InterPro" id="IPR020845">
    <property type="entry name" value="AMP-binding_CS"/>
</dbReference>
<dbReference type="Gene3D" id="3.40.50.12780">
    <property type="entry name" value="N-terminal domain of ligase-like"/>
    <property type="match status" value="1"/>
</dbReference>
<evidence type="ECO:0000313" key="5">
    <source>
        <dbReference type="EMBL" id="MBB5685034.1"/>
    </source>
</evidence>
<proteinExistence type="predicted"/>
<feature type="transmembrane region" description="Helical" evidence="2">
    <location>
        <begin position="237"/>
        <end position="259"/>
    </location>
</feature>
<feature type="domain" description="AMP-binding enzyme C-terminal" evidence="4">
    <location>
        <begin position="447"/>
        <end position="524"/>
    </location>
</feature>
<gene>
    <name evidence="5" type="ORF">FHS49_001042</name>
</gene>
<evidence type="ECO:0000256" key="2">
    <source>
        <dbReference type="SAM" id="Phobius"/>
    </source>
</evidence>
<comment type="caution">
    <text evidence="5">The sequence shown here is derived from an EMBL/GenBank/DDBJ whole genome shotgun (WGS) entry which is preliminary data.</text>
</comment>
<dbReference type="InterPro" id="IPR045851">
    <property type="entry name" value="AMP-bd_C_sf"/>
</dbReference>
<accession>A0A7W9AG63</accession>
<dbReference type="GO" id="GO:0018860">
    <property type="term" value="F:anthranilate-CoA ligase activity"/>
    <property type="evidence" value="ECO:0007669"/>
    <property type="project" value="UniProtKB-EC"/>
</dbReference>
<dbReference type="PANTHER" id="PTHR43352">
    <property type="entry name" value="ACETYL-COA SYNTHETASE"/>
    <property type="match status" value="1"/>
</dbReference>
<name>A0A7W9AG63_9SPHN</name>
<dbReference type="Gene3D" id="3.30.300.30">
    <property type="match status" value="1"/>
</dbReference>
<evidence type="ECO:0000256" key="1">
    <source>
        <dbReference type="ARBA" id="ARBA00022598"/>
    </source>
</evidence>
<dbReference type="AlphaFoldDB" id="A0A7W9AG63"/>
<dbReference type="PROSITE" id="PS00455">
    <property type="entry name" value="AMP_BINDING"/>
    <property type="match status" value="1"/>
</dbReference>
<organism evidence="5 6">
    <name type="scientific">Sphingobium boeckii</name>
    <dbReference type="NCBI Taxonomy" id="1082345"/>
    <lineage>
        <taxon>Bacteria</taxon>
        <taxon>Pseudomonadati</taxon>
        <taxon>Pseudomonadota</taxon>
        <taxon>Alphaproteobacteria</taxon>
        <taxon>Sphingomonadales</taxon>
        <taxon>Sphingomonadaceae</taxon>
        <taxon>Sphingobium</taxon>
    </lineage>
</organism>
<dbReference type="SUPFAM" id="SSF56801">
    <property type="entry name" value="Acetyl-CoA synthetase-like"/>
    <property type="match status" value="1"/>
</dbReference>
<evidence type="ECO:0000313" key="6">
    <source>
        <dbReference type="Proteomes" id="UP000549617"/>
    </source>
</evidence>
<dbReference type="InterPro" id="IPR042099">
    <property type="entry name" value="ANL_N_sf"/>
</dbReference>
<dbReference type="EMBL" id="JACIJC010000002">
    <property type="protein sequence ID" value="MBB5685034.1"/>
    <property type="molecule type" value="Genomic_DNA"/>
</dbReference>
<evidence type="ECO:0000259" key="3">
    <source>
        <dbReference type="Pfam" id="PF00501"/>
    </source>
</evidence>
<feature type="domain" description="AMP-dependent synthetase/ligase" evidence="3">
    <location>
        <begin position="46"/>
        <end position="393"/>
    </location>
</feature>
<dbReference type="Proteomes" id="UP000549617">
    <property type="component" value="Unassembled WGS sequence"/>
</dbReference>
<dbReference type="InterPro" id="IPR000873">
    <property type="entry name" value="AMP-dep_synth/lig_dom"/>
</dbReference>
<keyword evidence="2" id="KW-1133">Transmembrane helix</keyword>
<reference evidence="5 6" key="1">
    <citation type="submission" date="2020-08" db="EMBL/GenBank/DDBJ databases">
        <title>Genomic Encyclopedia of Type Strains, Phase IV (KMG-IV): sequencing the most valuable type-strain genomes for metagenomic binning, comparative biology and taxonomic classification.</title>
        <authorList>
            <person name="Goeker M."/>
        </authorList>
    </citation>
    <scope>NUCLEOTIDE SEQUENCE [LARGE SCALE GENOMIC DNA]</scope>
    <source>
        <strain evidence="5 6">DSM 25079</strain>
    </source>
</reference>
<evidence type="ECO:0000259" key="4">
    <source>
        <dbReference type="Pfam" id="PF13193"/>
    </source>
</evidence>
<dbReference type="Pfam" id="PF00501">
    <property type="entry name" value="AMP-binding"/>
    <property type="match status" value="1"/>
</dbReference>
<keyword evidence="2" id="KW-0472">Membrane</keyword>
<keyword evidence="1 5" id="KW-0436">Ligase</keyword>
<dbReference type="Pfam" id="PF13193">
    <property type="entry name" value="AMP-binding_C"/>
    <property type="match status" value="1"/>
</dbReference>
<protein>
    <submittedName>
        <fullName evidence="5">2-aminobenzoate-CoA ligase</fullName>
        <ecNumber evidence="5">6.2.1.32</ecNumber>
    </submittedName>
</protein>
<dbReference type="EC" id="6.2.1.32" evidence="5"/>
<dbReference type="GO" id="GO:0044550">
    <property type="term" value="P:secondary metabolite biosynthetic process"/>
    <property type="evidence" value="ECO:0007669"/>
    <property type="project" value="TreeGrafter"/>
</dbReference>
<sequence length="533" mass="57391">MNDMYDAFVRDHLPLRQAQPDFLFDRPELQYPATLNAAVEIVDRAVAEGDGDRVAIVNDAGRWTYAELADLSARIARILVEDEGLVPGNRVLLRGPNNAMLFASWLGVLKAGGIAVTTMPILRAQEISAILAKARISHAIVDGRTEADFLPAWQASDHGRSLLTYQGDGGEGLLEQRIAQAAPGFPAIETKADDPALIAFTSGTTGHPKGCIQFHRDILVPNDTFARHILKPRRDDVFACSAPIAFTFGLGALLIFPLLARATALTIERPAPAALLAAAAQHGVTILLTAPTAYKEMLHQLAGQDLSALRMCVSAGEHLPEATARAWHEATGVRIIDGIGATEMMHIFISAAGDDIRPGATGLPVPGFEACILDDAGNPLSSGTGRLAVKGPCGCRYLDDTRQANYVLNGWNVTGDTYRLDAQGYFWYVSRSDDMIVSSGYNIGAPEVENALLAHPAVRECAVIGVPCDQRGQRVKAFIVTGDPAPPPSLAKELQDHVKMLIAPYKYPREIVFVAQLPKTGNGKLQRYALRDL</sequence>